<evidence type="ECO:0000256" key="1">
    <source>
        <dbReference type="ARBA" id="ARBA00004651"/>
    </source>
</evidence>
<feature type="transmembrane region" description="Helical" evidence="8">
    <location>
        <begin position="359"/>
        <end position="380"/>
    </location>
</feature>
<dbReference type="PANTHER" id="PTHR33908:SF11">
    <property type="entry name" value="MEMBRANE PROTEIN"/>
    <property type="match status" value="1"/>
</dbReference>
<evidence type="ECO:0000256" key="5">
    <source>
        <dbReference type="ARBA" id="ARBA00022692"/>
    </source>
</evidence>
<evidence type="ECO:0000256" key="6">
    <source>
        <dbReference type="ARBA" id="ARBA00022989"/>
    </source>
</evidence>
<accession>A0ABT0WY71</accession>
<evidence type="ECO:0000256" key="4">
    <source>
        <dbReference type="ARBA" id="ARBA00022679"/>
    </source>
</evidence>
<sequence>MNDKHDAQQQRDWLWLAIIAGIGLALRAAVIAGFQHVPEGDELAYRSMALNLLGGNGIVDSMGNRAMYNVGYPLLILAPVFFLFGDDLLAVRLVNMCLGGAAIMLCYLVAKEAGAGRSGRLIAAAAWALYLPSGIYGIYLAKENLMIPLMLGVMWCALRLARQPSKTVAAGCGVLFGLLALTGNAALSLLAVLAWALLLSPASTVRRASLAMLALSVALVISGPWLLRNMQVIGAPVLNTNGGFNLYLGNNPAATGMFISISETPRGSTWDALRKTGEVQASETLKQEAISWVKAHPAAFLALAAKKAAYFWTPPLHAGKGNQSPAEKLVRLLWAIQFLLLIAGAIGTVLMPRLRNRQVALLWLALACYTGVHMLFYVIFRYREPMMPVLAVMTGLVLESFVTSRRQAAHPAR</sequence>
<feature type="transmembrane region" description="Helical" evidence="8">
    <location>
        <begin position="90"/>
        <end position="109"/>
    </location>
</feature>
<protein>
    <submittedName>
        <fullName evidence="10">Glycosyltransferase family 39 protein</fullName>
        <ecNumber evidence="10">2.4.-.-</ecNumber>
    </submittedName>
</protein>
<name>A0ABT0WY71_9BURK</name>
<feature type="transmembrane region" description="Helical" evidence="8">
    <location>
        <begin position="210"/>
        <end position="227"/>
    </location>
</feature>
<reference evidence="10 11" key="1">
    <citation type="submission" date="2022-06" db="EMBL/GenBank/DDBJ databases">
        <title>Janthinobacterium kumbetensis sp. nov., isolated from spring water in Turkey.</title>
        <authorList>
            <person name="Inan Bektas K."/>
            <person name="Belduz A.A."/>
            <person name="Canakci S."/>
            <person name="Nalcaoglu A."/>
            <person name="Ceylan E."/>
            <person name="Kati H."/>
        </authorList>
    </citation>
    <scope>NUCLEOTIDE SEQUENCE [LARGE SCALE GENOMIC DNA]</scope>
    <source>
        <strain evidence="10 11">GK</strain>
    </source>
</reference>
<dbReference type="Pfam" id="PF13231">
    <property type="entry name" value="PMT_2"/>
    <property type="match status" value="1"/>
</dbReference>
<feature type="transmembrane region" description="Helical" evidence="8">
    <location>
        <begin position="173"/>
        <end position="198"/>
    </location>
</feature>
<gene>
    <name evidence="10" type="ORF">NCG91_25355</name>
</gene>
<dbReference type="EMBL" id="JAMQGR010000014">
    <property type="protein sequence ID" value="MCM2568956.1"/>
    <property type="molecule type" value="Genomic_DNA"/>
</dbReference>
<dbReference type="InterPro" id="IPR038731">
    <property type="entry name" value="RgtA/B/C-like"/>
</dbReference>
<keyword evidence="3 10" id="KW-0328">Glycosyltransferase</keyword>
<dbReference type="Proteomes" id="UP001202243">
    <property type="component" value="Unassembled WGS sequence"/>
</dbReference>
<comment type="subcellular location">
    <subcellularLocation>
        <location evidence="1">Cell membrane</location>
        <topology evidence="1">Multi-pass membrane protein</topology>
    </subcellularLocation>
</comment>
<keyword evidence="2" id="KW-1003">Cell membrane</keyword>
<keyword evidence="5 8" id="KW-0812">Transmembrane</keyword>
<feature type="transmembrane region" description="Helical" evidence="8">
    <location>
        <begin position="12"/>
        <end position="37"/>
    </location>
</feature>
<feature type="domain" description="Glycosyltransferase RgtA/B/C/D-like" evidence="9">
    <location>
        <begin position="76"/>
        <end position="226"/>
    </location>
</feature>
<dbReference type="GO" id="GO:0016757">
    <property type="term" value="F:glycosyltransferase activity"/>
    <property type="evidence" value="ECO:0007669"/>
    <property type="project" value="UniProtKB-KW"/>
</dbReference>
<evidence type="ECO:0000313" key="11">
    <source>
        <dbReference type="Proteomes" id="UP001202243"/>
    </source>
</evidence>
<evidence type="ECO:0000313" key="10">
    <source>
        <dbReference type="EMBL" id="MCM2568956.1"/>
    </source>
</evidence>
<keyword evidence="7 8" id="KW-0472">Membrane</keyword>
<dbReference type="RefSeq" id="WP_251351695.1">
    <property type="nucleotide sequence ID" value="NZ_JAMQGR010000014.1"/>
</dbReference>
<proteinExistence type="predicted"/>
<evidence type="ECO:0000256" key="7">
    <source>
        <dbReference type="ARBA" id="ARBA00023136"/>
    </source>
</evidence>
<keyword evidence="11" id="KW-1185">Reference proteome</keyword>
<feature type="transmembrane region" description="Helical" evidence="8">
    <location>
        <begin position="121"/>
        <end position="139"/>
    </location>
</feature>
<dbReference type="EC" id="2.4.-.-" evidence="10"/>
<keyword evidence="6 8" id="KW-1133">Transmembrane helix</keyword>
<feature type="transmembrane region" description="Helical" evidence="8">
    <location>
        <begin position="332"/>
        <end position="352"/>
    </location>
</feature>
<dbReference type="PANTHER" id="PTHR33908">
    <property type="entry name" value="MANNOSYLTRANSFERASE YKCB-RELATED"/>
    <property type="match status" value="1"/>
</dbReference>
<dbReference type="InterPro" id="IPR050297">
    <property type="entry name" value="LipidA_mod_glycosyltrf_83"/>
</dbReference>
<evidence type="ECO:0000256" key="8">
    <source>
        <dbReference type="SAM" id="Phobius"/>
    </source>
</evidence>
<evidence type="ECO:0000256" key="2">
    <source>
        <dbReference type="ARBA" id="ARBA00022475"/>
    </source>
</evidence>
<feature type="transmembrane region" description="Helical" evidence="8">
    <location>
        <begin position="145"/>
        <end position="161"/>
    </location>
</feature>
<keyword evidence="4 10" id="KW-0808">Transferase</keyword>
<organism evidence="10 11">
    <name type="scientific">Janthinobacterium kumbetense</name>
    <dbReference type="NCBI Taxonomy" id="2950280"/>
    <lineage>
        <taxon>Bacteria</taxon>
        <taxon>Pseudomonadati</taxon>
        <taxon>Pseudomonadota</taxon>
        <taxon>Betaproteobacteria</taxon>
        <taxon>Burkholderiales</taxon>
        <taxon>Oxalobacteraceae</taxon>
        <taxon>Janthinobacterium</taxon>
    </lineage>
</organism>
<evidence type="ECO:0000259" key="9">
    <source>
        <dbReference type="Pfam" id="PF13231"/>
    </source>
</evidence>
<comment type="caution">
    <text evidence="10">The sequence shown here is derived from an EMBL/GenBank/DDBJ whole genome shotgun (WGS) entry which is preliminary data.</text>
</comment>
<evidence type="ECO:0000256" key="3">
    <source>
        <dbReference type="ARBA" id="ARBA00022676"/>
    </source>
</evidence>